<organism evidence="1">
    <name type="scientific">bioreactor metagenome</name>
    <dbReference type="NCBI Taxonomy" id="1076179"/>
    <lineage>
        <taxon>unclassified sequences</taxon>
        <taxon>metagenomes</taxon>
        <taxon>ecological metagenomes</taxon>
    </lineage>
</organism>
<sequence>MRIGHNRRRIGVDQDDFIALFPQSQTSLGAGIIEFRSLTDHDRTGTDHQDLFDIRSFSHGAAPFLVVPYHR</sequence>
<accession>A0A645BES9</accession>
<dbReference type="EMBL" id="VSSQ01019629">
    <property type="protein sequence ID" value="MPM63837.1"/>
    <property type="molecule type" value="Genomic_DNA"/>
</dbReference>
<gene>
    <name evidence="1" type="ORF">SDC9_110721</name>
</gene>
<proteinExistence type="predicted"/>
<reference evidence="1" key="1">
    <citation type="submission" date="2019-08" db="EMBL/GenBank/DDBJ databases">
        <authorList>
            <person name="Kucharzyk K."/>
            <person name="Murdoch R.W."/>
            <person name="Higgins S."/>
            <person name="Loffler F."/>
        </authorList>
    </citation>
    <scope>NUCLEOTIDE SEQUENCE</scope>
</reference>
<comment type="caution">
    <text evidence="1">The sequence shown here is derived from an EMBL/GenBank/DDBJ whole genome shotgun (WGS) entry which is preliminary data.</text>
</comment>
<dbReference type="AlphaFoldDB" id="A0A645BES9"/>
<evidence type="ECO:0000313" key="1">
    <source>
        <dbReference type="EMBL" id="MPM63837.1"/>
    </source>
</evidence>
<protein>
    <submittedName>
        <fullName evidence="1">Uncharacterized protein</fullName>
    </submittedName>
</protein>
<name>A0A645BES9_9ZZZZ</name>